<evidence type="ECO:0000313" key="2">
    <source>
        <dbReference type="Proteomes" id="UP000049855"/>
    </source>
</evidence>
<evidence type="ECO:0000313" key="1">
    <source>
        <dbReference type="EMBL" id="CQR71690.1"/>
    </source>
</evidence>
<organism evidence="1 2">
    <name type="scientific">Sporomusa ovata</name>
    <dbReference type="NCBI Taxonomy" id="2378"/>
    <lineage>
        <taxon>Bacteria</taxon>
        <taxon>Bacillati</taxon>
        <taxon>Bacillota</taxon>
        <taxon>Negativicutes</taxon>
        <taxon>Selenomonadales</taxon>
        <taxon>Sporomusaceae</taxon>
        <taxon>Sporomusa</taxon>
    </lineage>
</organism>
<dbReference type="EMBL" id="CTRP01000005">
    <property type="protein sequence ID" value="CQR71690.1"/>
    <property type="molecule type" value="Genomic_DNA"/>
</dbReference>
<gene>
    <name evidence="1" type="ORF">SpAn4DRAFT_3556</name>
</gene>
<protein>
    <submittedName>
        <fullName evidence="1">Putative bacteriophage protein</fullName>
    </submittedName>
</protein>
<dbReference type="Pfam" id="PF10934">
    <property type="entry name" value="Sheath_initiator"/>
    <property type="match status" value="1"/>
</dbReference>
<dbReference type="RefSeq" id="WP_021168776.1">
    <property type="nucleotide sequence ID" value="NZ_CTRP01000005.1"/>
</dbReference>
<keyword evidence="2" id="KW-1185">Reference proteome</keyword>
<proteinExistence type="predicted"/>
<name>A0A0U1KW63_9FIRM</name>
<dbReference type="Proteomes" id="UP000049855">
    <property type="component" value="Unassembled WGS sequence"/>
</dbReference>
<dbReference type="InterPro" id="IPR020288">
    <property type="entry name" value="Sheath_initiator"/>
</dbReference>
<dbReference type="AlphaFoldDB" id="A0A0U1KW63"/>
<accession>A0A0U1KW63</accession>
<reference evidence="2" key="1">
    <citation type="submission" date="2015-03" db="EMBL/GenBank/DDBJ databases">
        <authorList>
            <person name="Nijsse Bart"/>
        </authorList>
    </citation>
    <scope>NUCLEOTIDE SEQUENCE [LARGE SCALE GENOMIC DNA]</scope>
</reference>
<sequence length="120" mass="13722">MIYRRLDSNGDYVFGSNQQAFISKADAVAQAIYTRLKLLLAEWWEDTQDGLPLFQSILGVRTNRGKQAIDIIIQDRIRGTTDVTGIYNFTSTFDNETRQYSFKCQVDTAYGQVDFGEVTF</sequence>